<keyword evidence="4" id="KW-1185">Reference proteome</keyword>
<dbReference type="OrthoDB" id="407432at2759"/>
<comment type="caution">
    <text evidence="3">The sequence shown here is derived from an EMBL/GenBank/DDBJ whole genome shotgun (WGS) entry which is preliminary data.</text>
</comment>
<dbReference type="GO" id="GO:0046872">
    <property type="term" value="F:metal ion binding"/>
    <property type="evidence" value="ECO:0007669"/>
    <property type="project" value="UniProtKB-KW"/>
</dbReference>
<dbReference type="InterPro" id="IPR043519">
    <property type="entry name" value="NT_sf"/>
</dbReference>
<dbReference type="Gene3D" id="1.10.1410.10">
    <property type="match status" value="1"/>
</dbReference>
<proteinExistence type="predicted"/>
<organism evidence="3 4">
    <name type="scientific">Pararge aegeria aegeria</name>
    <dbReference type="NCBI Taxonomy" id="348720"/>
    <lineage>
        <taxon>Eukaryota</taxon>
        <taxon>Metazoa</taxon>
        <taxon>Ecdysozoa</taxon>
        <taxon>Arthropoda</taxon>
        <taxon>Hexapoda</taxon>
        <taxon>Insecta</taxon>
        <taxon>Pterygota</taxon>
        <taxon>Neoptera</taxon>
        <taxon>Endopterygota</taxon>
        <taxon>Lepidoptera</taxon>
        <taxon>Glossata</taxon>
        <taxon>Ditrysia</taxon>
        <taxon>Papilionoidea</taxon>
        <taxon>Nymphalidae</taxon>
        <taxon>Satyrinae</taxon>
        <taxon>Satyrini</taxon>
        <taxon>Parargina</taxon>
        <taxon>Pararge</taxon>
    </lineage>
</organism>
<accession>A0A8S4RRV1</accession>
<dbReference type="EMBL" id="CAKXAJ010025445">
    <property type="protein sequence ID" value="CAH2239632.1"/>
    <property type="molecule type" value="Genomic_DNA"/>
</dbReference>
<dbReference type="GO" id="GO:1990817">
    <property type="term" value="F:poly(A) RNA polymerase activity"/>
    <property type="evidence" value="ECO:0007669"/>
    <property type="project" value="UniProtKB-ARBA"/>
</dbReference>
<feature type="domain" description="Poly(A) RNA polymerase mitochondrial-like central palm" evidence="2">
    <location>
        <begin position="19"/>
        <end position="152"/>
    </location>
</feature>
<dbReference type="PANTHER" id="PTHR12271:SF66">
    <property type="entry name" value="TERMINAL URIDYLYLTRANSFERASE TAILOR"/>
    <property type="match status" value="1"/>
</dbReference>
<evidence type="ECO:0000313" key="3">
    <source>
        <dbReference type="EMBL" id="CAH2239632.1"/>
    </source>
</evidence>
<evidence type="ECO:0000256" key="1">
    <source>
        <dbReference type="SAM" id="MobiDB-lite"/>
    </source>
</evidence>
<dbReference type="InterPro" id="IPR054708">
    <property type="entry name" value="MTPAP-like_central"/>
</dbReference>
<dbReference type="CDD" id="cd05402">
    <property type="entry name" value="NT_PAP_TUTase"/>
    <property type="match status" value="1"/>
</dbReference>
<name>A0A8S4RRV1_9NEOP</name>
<dbReference type="GO" id="GO:0031123">
    <property type="term" value="P:RNA 3'-end processing"/>
    <property type="evidence" value="ECO:0007669"/>
    <property type="project" value="TreeGrafter"/>
</dbReference>
<dbReference type="PANTHER" id="PTHR12271">
    <property type="entry name" value="POLY A POLYMERASE CID PAP -RELATED"/>
    <property type="match status" value="1"/>
</dbReference>
<gene>
    <name evidence="3" type="primary">jg3202</name>
    <name evidence="3" type="ORF">PAEG_LOCUS16297</name>
</gene>
<feature type="region of interest" description="Disordered" evidence="1">
    <location>
        <begin position="355"/>
        <end position="374"/>
    </location>
</feature>
<protein>
    <submittedName>
        <fullName evidence="3">Jg3202 protein</fullName>
    </submittedName>
</protein>
<reference evidence="3" key="1">
    <citation type="submission" date="2022-03" db="EMBL/GenBank/DDBJ databases">
        <authorList>
            <person name="Lindestad O."/>
        </authorList>
    </citation>
    <scope>NUCLEOTIDE SEQUENCE</scope>
</reference>
<dbReference type="SUPFAM" id="SSF81301">
    <property type="entry name" value="Nucleotidyltransferase"/>
    <property type="match status" value="1"/>
</dbReference>
<dbReference type="Gene3D" id="3.30.460.10">
    <property type="entry name" value="Beta Polymerase, domain 2"/>
    <property type="match status" value="1"/>
</dbReference>
<sequence>MASDEDILDTSKLRLSGDFEEQVQELMEYIRMTREQVERLDWLFQDLFNTLNSVWNGIRVVGFGSVVTGLGIKTSDVDCYIELPSWLYPPEKSFVIKARNTLMQHNHIFKNAYAIVHAKVPIVQFYHVPSQINCDINFNSPGGVENSKLIRYLLDSDKKALKLAVLIKYWSKIHNLTGTNLMPSYCLTLLVIFFLQQCNNLHSVQYLQQNVEKMYIDNWNSAFSTPDYINSENNKSMYELLGEFFKYYNSFEFESDIICPYLGRPIKREYFAKIETIPSEFALYKTNVGTKNYKPIRLDTVMCVQDPFEHNRNCAVAVYPKLALHIKTLISTAAFIYENETEEDFLPKLLQKQNELPPSKKKHKQRPKLNGVAKNYRREQNIRHFNQNLRQKYFRGKNRRHWR</sequence>
<dbReference type="Proteomes" id="UP000838756">
    <property type="component" value="Unassembled WGS sequence"/>
</dbReference>
<dbReference type="SUPFAM" id="SSF81631">
    <property type="entry name" value="PAP/OAS1 substrate-binding domain"/>
    <property type="match status" value="1"/>
</dbReference>
<dbReference type="AlphaFoldDB" id="A0A8S4RRV1"/>
<evidence type="ECO:0000259" key="2">
    <source>
        <dbReference type="Pfam" id="PF22600"/>
    </source>
</evidence>
<dbReference type="GO" id="GO:0050265">
    <property type="term" value="F:RNA uridylyltransferase activity"/>
    <property type="evidence" value="ECO:0007669"/>
    <property type="project" value="TreeGrafter"/>
</dbReference>
<dbReference type="Pfam" id="PF22600">
    <property type="entry name" value="MTPAP-like_central"/>
    <property type="match status" value="1"/>
</dbReference>
<evidence type="ECO:0000313" key="4">
    <source>
        <dbReference type="Proteomes" id="UP000838756"/>
    </source>
</evidence>